<dbReference type="InterPro" id="IPR011009">
    <property type="entry name" value="Kinase-like_dom_sf"/>
</dbReference>
<evidence type="ECO:0000256" key="2">
    <source>
        <dbReference type="ARBA" id="ARBA00048655"/>
    </source>
</evidence>
<dbReference type="GO" id="GO:0102193">
    <property type="term" value="F:protein-ribulosamine 3-kinase activity"/>
    <property type="evidence" value="ECO:0007669"/>
    <property type="project" value="UniProtKB-EC"/>
</dbReference>
<evidence type="ECO:0000256" key="1">
    <source>
        <dbReference type="ARBA" id="ARBA00011961"/>
    </source>
</evidence>
<dbReference type="PANTHER" id="PTHR12149:SF8">
    <property type="entry name" value="PROTEIN-RIBULOSAMINE 3-KINASE"/>
    <property type="match status" value="1"/>
</dbReference>
<gene>
    <name evidence="3" type="ORF">CLUP02_07495</name>
</gene>
<dbReference type="AlphaFoldDB" id="A0A9Q8SR43"/>
<dbReference type="Proteomes" id="UP000830671">
    <property type="component" value="Chromosome 4"/>
</dbReference>
<comment type="catalytic activity">
    <reaction evidence="2">
        <text>N(6)-D-ribulosyl-L-lysyl-[protein] + ATP = N(6)-(3-O-phospho-D-ribulosyl)-L-lysyl-[protein] + ADP + H(+)</text>
        <dbReference type="Rhea" id="RHEA:48432"/>
        <dbReference type="Rhea" id="RHEA-COMP:12103"/>
        <dbReference type="Rhea" id="RHEA-COMP:12104"/>
        <dbReference type="ChEBI" id="CHEBI:15378"/>
        <dbReference type="ChEBI" id="CHEBI:30616"/>
        <dbReference type="ChEBI" id="CHEBI:90418"/>
        <dbReference type="ChEBI" id="CHEBI:90420"/>
        <dbReference type="ChEBI" id="CHEBI:456216"/>
        <dbReference type="EC" id="2.7.1.172"/>
    </reaction>
    <physiologicalReaction direction="left-to-right" evidence="2">
        <dbReference type="Rhea" id="RHEA:48433"/>
    </physiologicalReaction>
</comment>
<protein>
    <recommendedName>
        <fullName evidence="1">protein-ribulosamine 3-kinase</fullName>
        <ecNumber evidence="1">2.7.1.172</ecNumber>
    </recommendedName>
</protein>
<keyword evidence="4" id="KW-1185">Reference proteome</keyword>
<dbReference type="SUPFAM" id="SSF56112">
    <property type="entry name" value="Protein kinase-like (PK-like)"/>
    <property type="match status" value="1"/>
</dbReference>
<sequence length="389" mass="44030">MVAHELTPTFESDDPSHENFRLIEGGFPLFNAVVEALPAGTTVLRATDYGDHCSWFRIGRIETRDQDNEEVHFFTKYGTGDLGKNLLGSEYQSQCNLYSLIPDHVPKPISCGSLGISGSNEGCFLLTQFIQFDNRDLPDPDSTGALIAKLHSASKGASKNYGTAGRNFDGMLCYLEGWEKHWHILFAKILFQVYHYNVLANGLWEDLDTAIVKVIHHVIPKLLSSLRDGNQGIEPTFIHGDLWNGNFGTADDTGKLYVFDSSGYYAHHEMEFAYWRTEHHRMHQQDYCGAYFKHFPPSDPAAEFEDRMLLYTLKPLLLYSSMNPGHITRQRALANMNSLLRKYYPAGDMDMKTDSTLLDITNGSHLWVRDFPSEVGRFINTRKASKGTP</sequence>
<accession>A0A9Q8SR43</accession>
<evidence type="ECO:0000313" key="3">
    <source>
        <dbReference type="EMBL" id="UQC82009.1"/>
    </source>
</evidence>
<dbReference type="Gene3D" id="3.90.1200.10">
    <property type="match status" value="1"/>
</dbReference>
<dbReference type="InterPro" id="IPR016477">
    <property type="entry name" value="Fructo-/Ketosamine-3-kinase"/>
</dbReference>
<evidence type="ECO:0000313" key="4">
    <source>
        <dbReference type="Proteomes" id="UP000830671"/>
    </source>
</evidence>
<dbReference type="PANTHER" id="PTHR12149">
    <property type="entry name" value="FRUCTOSAMINE 3 KINASE-RELATED PROTEIN"/>
    <property type="match status" value="1"/>
</dbReference>
<dbReference type="EC" id="2.7.1.172" evidence="1"/>
<dbReference type="RefSeq" id="XP_049143632.1">
    <property type="nucleotide sequence ID" value="XM_049286489.1"/>
</dbReference>
<organism evidence="3 4">
    <name type="scientific">Colletotrichum lupini</name>
    <dbReference type="NCBI Taxonomy" id="145971"/>
    <lineage>
        <taxon>Eukaryota</taxon>
        <taxon>Fungi</taxon>
        <taxon>Dikarya</taxon>
        <taxon>Ascomycota</taxon>
        <taxon>Pezizomycotina</taxon>
        <taxon>Sordariomycetes</taxon>
        <taxon>Hypocreomycetidae</taxon>
        <taxon>Glomerellales</taxon>
        <taxon>Glomerellaceae</taxon>
        <taxon>Colletotrichum</taxon>
        <taxon>Colletotrichum acutatum species complex</taxon>
    </lineage>
</organism>
<proteinExistence type="predicted"/>
<dbReference type="EMBL" id="CP019476">
    <property type="protein sequence ID" value="UQC82009.1"/>
    <property type="molecule type" value="Genomic_DNA"/>
</dbReference>
<dbReference type="GeneID" id="73341499"/>
<reference evidence="3" key="1">
    <citation type="journal article" date="2021" name="Mol. Plant Microbe Interact.">
        <title>Complete Genome Sequence of the Plant-Pathogenic Fungus Colletotrichum lupini.</title>
        <authorList>
            <person name="Baroncelli R."/>
            <person name="Pensec F."/>
            <person name="Da Lio D."/>
            <person name="Boufleur T."/>
            <person name="Vicente I."/>
            <person name="Sarrocco S."/>
            <person name="Picot A."/>
            <person name="Baraldi E."/>
            <person name="Sukno S."/>
            <person name="Thon M."/>
            <person name="Le Floch G."/>
        </authorList>
    </citation>
    <scope>NUCLEOTIDE SEQUENCE</scope>
    <source>
        <strain evidence="3">IMI 504893</strain>
    </source>
</reference>
<name>A0A9Q8SR43_9PEZI</name>
<dbReference type="KEGG" id="clup:CLUP02_07495"/>
<dbReference type="Pfam" id="PF03881">
    <property type="entry name" value="Fructosamin_kin"/>
    <property type="match status" value="1"/>
</dbReference>